<keyword evidence="6 11" id="KW-0808">Transferase</keyword>
<keyword evidence="9 11" id="KW-0501">Molybdenum cofactor biosynthesis</keyword>
<evidence type="ECO:0000256" key="4">
    <source>
        <dbReference type="ARBA" id="ARBA00010763"/>
    </source>
</evidence>
<name>A0A516Q3P2_9ACTN</name>
<keyword evidence="5 11" id="KW-0500">Molybdenum</keyword>
<dbReference type="KEGG" id="mik:FOE78_20755"/>
<evidence type="ECO:0000256" key="9">
    <source>
        <dbReference type="ARBA" id="ARBA00023150"/>
    </source>
</evidence>
<dbReference type="Gene3D" id="2.40.340.10">
    <property type="entry name" value="MoeA, C-terminal, domain IV"/>
    <property type="match status" value="1"/>
</dbReference>
<dbReference type="Gene3D" id="3.90.105.10">
    <property type="entry name" value="Molybdopterin biosynthesis moea protein, domain 2"/>
    <property type="match status" value="1"/>
</dbReference>
<evidence type="ECO:0000313" key="15">
    <source>
        <dbReference type="Proteomes" id="UP000319263"/>
    </source>
</evidence>
<dbReference type="RefSeq" id="WP_143987949.1">
    <property type="nucleotide sequence ID" value="NZ_CP041692.1"/>
</dbReference>
<evidence type="ECO:0000313" key="14">
    <source>
        <dbReference type="EMBL" id="QDP98002.1"/>
    </source>
</evidence>
<gene>
    <name evidence="14" type="ORF">FOE78_20755</name>
</gene>
<dbReference type="InterPro" id="IPR001453">
    <property type="entry name" value="MoaB/Mog_dom"/>
</dbReference>
<accession>A0A516Q3P2</accession>
<feature type="compositionally biased region" description="Pro residues" evidence="12">
    <location>
        <begin position="9"/>
        <end position="28"/>
    </location>
</feature>
<dbReference type="EMBL" id="CP041692">
    <property type="protein sequence ID" value="QDP98002.1"/>
    <property type="molecule type" value="Genomic_DNA"/>
</dbReference>
<dbReference type="Pfam" id="PF03454">
    <property type="entry name" value="MoeA_C"/>
    <property type="match status" value="1"/>
</dbReference>
<evidence type="ECO:0000256" key="11">
    <source>
        <dbReference type="RuleBase" id="RU365090"/>
    </source>
</evidence>
<evidence type="ECO:0000256" key="8">
    <source>
        <dbReference type="ARBA" id="ARBA00022842"/>
    </source>
</evidence>
<evidence type="ECO:0000256" key="5">
    <source>
        <dbReference type="ARBA" id="ARBA00022505"/>
    </source>
</evidence>
<dbReference type="Pfam" id="PF00994">
    <property type="entry name" value="MoCF_biosynth"/>
    <property type="match status" value="1"/>
</dbReference>
<dbReference type="GO" id="GO:0046872">
    <property type="term" value="F:metal ion binding"/>
    <property type="evidence" value="ECO:0007669"/>
    <property type="project" value="UniProtKB-UniRule"/>
</dbReference>
<dbReference type="PANTHER" id="PTHR10192:SF5">
    <property type="entry name" value="GEPHYRIN"/>
    <property type="match status" value="1"/>
</dbReference>
<proteinExistence type="inferred from homology"/>
<reference evidence="14 15" key="1">
    <citation type="submission" date="2019-07" db="EMBL/GenBank/DDBJ databases">
        <title>Microlunatus dokdonensis sp. nov. isolated from the rhizospheric soil of the wild plant Elymus tsukushiensis.</title>
        <authorList>
            <person name="Ghim S.-Y."/>
            <person name="Hwang Y.-J."/>
            <person name="Son J.-S."/>
            <person name="Shin J.-H."/>
        </authorList>
    </citation>
    <scope>NUCLEOTIDE SEQUENCE [LARGE SCALE GENOMIC DNA]</scope>
    <source>
        <strain evidence="14 15">KUDC0627</strain>
    </source>
</reference>
<dbReference type="Gene3D" id="3.40.980.10">
    <property type="entry name" value="MoaB/Mog-like domain"/>
    <property type="match status" value="1"/>
</dbReference>
<keyword evidence="15" id="KW-1185">Reference proteome</keyword>
<evidence type="ECO:0000256" key="1">
    <source>
        <dbReference type="ARBA" id="ARBA00001946"/>
    </source>
</evidence>
<dbReference type="Proteomes" id="UP000319263">
    <property type="component" value="Chromosome"/>
</dbReference>
<evidence type="ECO:0000256" key="10">
    <source>
        <dbReference type="ARBA" id="ARBA00047317"/>
    </source>
</evidence>
<dbReference type="NCBIfam" id="TIGR00177">
    <property type="entry name" value="molyb_syn"/>
    <property type="match status" value="1"/>
</dbReference>
<dbReference type="GO" id="GO:0061599">
    <property type="term" value="F:molybdopterin molybdotransferase activity"/>
    <property type="evidence" value="ECO:0007669"/>
    <property type="project" value="UniProtKB-UniRule"/>
</dbReference>
<comment type="cofactor">
    <cofactor evidence="1 11">
        <name>Mg(2+)</name>
        <dbReference type="ChEBI" id="CHEBI:18420"/>
    </cofactor>
</comment>
<evidence type="ECO:0000256" key="7">
    <source>
        <dbReference type="ARBA" id="ARBA00022723"/>
    </source>
</evidence>
<dbReference type="OrthoDB" id="9804758at2"/>
<comment type="catalytic activity">
    <reaction evidence="10">
        <text>adenylyl-molybdopterin + molybdate = Mo-molybdopterin + AMP + H(+)</text>
        <dbReference type="Rhea" id="RHEA:35047"/>
        <dbReference type="ChEBI" id="CHEBI:15378"/>
        <dbReference type="ChEBI" id="CHEBI:36264"/>
        <dbReference type="ChEBI" id="CHEBI:62727"/>
        <dbReference type="ChEBI" id="CHEBI:71302"/>
        <dbReference type="ChEBI" id="CHEBI:456215"/>
        <dbReference type="EC" id="2.10.1.1"/>
    </reaction>
</comment>
<dbReference type="SUPFAM" id="SSF63882">
    <property type="entry name" value="MoeA N-terminal region -like"/>
    <property type="match status" value="1"/>
</dbReference>
<feature type="region of interest" description="Disordered" evidence="12">
    <location>
        <begin position="1"/>
        <end position="35"/>
    </location>
</feature>
<sequence length="440" mass="46315">MPLLRRKSAPPPAVEKPEPPQLPEPPAAGPNGLRSMADHRDYLLSCIEPLPPFGQQILDSVGLSLCEDVTSAISLPRFDNSAMDGYAVRAADVADASEQSPVSLPVVGEVPAGSPAPHKLSPGSAMKIMTGAAIPEGADAVVPYEATDRGATDVRITEPSAVGQHVRRTGEDITAGTVVLRAGEHLASRAIGLLAAIGVDKVMVRPRPRVVVISTGSELVEPGLPMDNEQQIYDSNSYMLASAAKATGAQVFRVGLVPDDPERLKQVISDQLVRADLILTTGGVSQGDYDIVKQVLPELGATDFTQVAMQPGKPQGFGLIGEDKTPIIMMPGNPVSAFVSFEAFVRPVLRKLAGTAHYLRPTVRIFAGHPITSVAGKLQFARGVVHRTEEGERTVELAGGHGSHLLGGLAAANALLLIDEDTDFVAAGDEVDAWLLDEDS</sequence>
<dbReference type="Pfam" id="PF03453">
    <property type="entry name" value="MoeA_N"/>
    <property type="match status" value="1"/>
</dbReference>
<evidence type="ECO:0000256" key="12">
    <source>
        <dbReference type="SAM" id="MobiDB-lite"/>
    </source>
</evidence>
<dbReference type="SUPFAM" id="SSF53218">
    <property type="entry name" value="Molybdenum cofactor biosynthesis proteins"/>
    <property type="match status" value="1"/>
</dbReference>
<dbReference type="UniPathway" id="UPA00344"/>
<comment type="function">
    <text evidence="2 11">Catalyzes the insertion of molybdate into adenylated molybdopterin with the concomitant release of AMP.</text>
</comment>
<dbReference type="GO" id="GO:0006777">
    <property type="term" value="P:Mo-molybdopterin cofactor biosynthetic process"/>
    <property type="evidence" value="ECO:0007669"/>
    <property type="project" value="UniProtKB-UniRule"/>
</dbReference>
<dbReference type="InterPro" id="IPR005110">
    <property type="entry name" value="MoeA_linker/N"/>
</dbReference>
<dbReference type="SUPFAM" id="SSF63867">
    <property type="entry name" value="MoeA C-terminal domain-like"/>
    <property type="match status" value="1"/>
</dbReference>
<keyword evidence="7 11" id="KW-0479">Metal-binding</keyword>
<dbReference type="CDD" id="cd00887">
    <property type="entry name" value="MoeA"/>
    <property type="match status" value="1"/>
</dbReference>
<keyword evidence="8 11" id="KW-0460">Magnesium</keyword>
<dbReference type="InterPro" id="IPR005111">
    <property type="entry name" value="MoeA_C_domain_IV"/>
</dbReference>
<evidence type="ECO:0000259" key="13">
    <source>
        <dbReference type="SMART" id="SM00852"/>
    </source>
</evidence>
<comment type="pathway">
    <text evidence="3 11">Cofactor biosynthesis; molybdopterin biosynthesis.</text>
</comment>
<dbReference type="EC" id="2.10.1.1" evidence="11"/>
<dbReference type="InterPro" id="IPR036688">
    <property type="entry name" value="MoeA_C_domain_IV_sf"/>
</dbReference>
<feature type="domain" description="MoaB/Mog" evidence="13">
    <location>
        <begin position="211"/>
        <end position="351"/>
    </location>
</feature>
<evidence type="ECO:0000256" key="3">
    <source>
        <dbReference type="ARBA" id="ARBA00005046"/>
    </source>
</evidence>
<dbReference type="FunFam" id="3.40.980.10:FF:000004">
    <property type="entry name" value="Molybdopterin molybdenumtransferase"/>
    <property type="match status" value="1"/>
</dbReference>
<organism evidence="14 15">
    <name type="scientific">Microlunatus elymi</name>
    <dbReference type="NCBI Taxonomy" id="2596828"/>
    <lineage>
        <taxon>Bacteria</taxon>
        <taxon>Bacillati</taxon>
        <taxon>Actinomycetota</taxon>
        <taxon>Actinomycetes</taxon>
        <taxon>Propionibacteriales</taxon>
        <taxon>Propionibacteriaceae</taxon>
        <taxon>Microlunatus</taxon>
    </lineage>
</organism>
<dbReference type="NCBIfam" id="NF045515">
    <property type="entry name" value="Glp_gephyrin"/>
    <property type="match status" value="1"/>
</dbReference>
<dbReference type="InterPro" id="IPR036425">
    <property type="entry name" value="MoaB/Mog-like_dom_sf"/>
</dbReference>
<dbReference type="AlphaFoldDB" id="A0A516Q3P2"/>
<dbReference type="SMART" id="SM00852">
    <property type="entry name" value="MoCF_biosynth"/>
    <property type="match status" value="1"/>
</dbReference>
<comment type="similarity">
    <text evidence="4 11">Belongs to the MoeA family.</text>
</comment>
<dbReference type="FunFam" id="2.170.190.11:FF:000001">
    <property type="entry name" value="Molybdopterin molybdenumtransferase"/>
    <property type="match status" value="1"/>
</dbReference>
<dbReference type="InterPro" id="IPR036135">
    <property type="entry name" value="MoeA_linker/N_sf"/>
</dbReference>
<dbReference type="InterPro" id="IPR038987">
    <property type="entry name" value="MoeA-like"/>
</dbReference>
<dbReference type="PANTHER" id="PTHR10192">
    <property type="entry name" value="MOLYBDOPTERIN BIOSYNTHESIS PROTEIN"/>
    <property type="match status" value="1"/>
</dbReference>
<evidence type="ECO:0000256" key="6">
    <source>
        <dbReference type="ARBA" id="ARBA00022679"/>
    </source>
</evidence>
<dbReference type="Gene3D" id="2.170.190.11">
    <property type="entry name" value="Molybdopterin biosynthesis moea protein, domain 3"/>
    <property type="match status" value="1"/>
</dbReference>
<dbReference type="GO" id="GO:0005829">
    <property type="term" value="C:cytosol"/>
    <property type="evidence" value="ECO:0007669"/>
    <property type="project" value="TreeGrafter"/>
</dbReference>
<protein>
    <recommendedName>
        <fullName evidence="11">Molybdopterin molybdenumtransferase</fullName>
        <ecNumber evidence="11">2.10.1.1</ecNumber>
    </recommendedName>
</protein>
<evidence type="ECO:0000256" key="2">
    <source>
        <dbReference type="ARBA" id="ARBA00002901"/>
    </source>
</evidence>